<evidence type="ECO:0000313" key="5">
    <source>
        <dbReference type="Proteomes" id="UP000178515"/>
    </source>
</evidence>
<dbReference type="GO" id="GO:0003723">
    <property type="term" value="F:RNA binding"/>
    <property type="evidence" value="ECO:0007669"/>
    <property type="project" value="UniProtKB-UniRule"/>
</dbReference>
<dbReference type="Proteomes" id="UP000178515">
    <property type="component" value="Unassembled WGS sequence"/>
</dbReference>
<dbReference type="NCBIfam" id="TIGR00086">
    <property type="entry name" value="smpB"/>
    <property type="match status" value="1"/>
</dbReference>
<gene>
    <name evidence="3" type="primary">smpB</name>
    <name evidence="4" type="ORF">A3F24_03180</name>
</gene>
<accession>A0A1G1Z205</accession>
<evidence type="ECO:0000256" key="1">
    <source>
        <dbReference type="ARBA" id="ARBA00022490"/>
    </source>
</evidence>
<reference evidence="4 5" key="1">
    <citation type="journal article" date="2016" name="Nat. Commun.">
        <title>Thousands of microbial genomes shed light on interconnected biogeochemical processes in an aquifer system.</title>
        <authorList>
            <person name="Anantharaman K."/>
            <person name="Brown C.T."/>
            <person name="Hug L.A."/>
            <person name="Sharon I."/>
            <person name="Castelle C.J."/>
            <person name="Probst A.J."/>
            <person name="Thomas B.C."/>
            <person name="Singh A."/>
            <person name="Wilkins M.J."/>
            <person name="Karaoz U."/>
            <person name="Brodie E.L."/>
            <person name="Williams K.H."/>
            <person name="Hubbard S.S."/>
            <person name="Banfield J.F."/>
        </authorList>
    </citation>
    <scope>NUCLEOTIDE SEQUENCE [LARGE SCALE GENOMIC DNA]</scope>
</reference>
<dbReference type="Gene3D" id="2.40.280.10">
    <property type="match status" value="1"/>
</dbReference>
<organism evidence="4 5">
    <name type="scientific">Candidatus Colwellbacteria bacterium RIFCSPHIGHO2_12_FULL_44_17</name>
    <dbReference type="NCBI Taxonomy" id="1797689"/>
    <lineage>
        <taxon>Bacteria</taxon>
        <taxon>Candidatus Colwelliibacteriota</taxon>
    </lineage>
</organism>
<dbReference type="GO" id="GO:0070930">
    <property type="term" value="P:trans-translation-dependent protein tagging"/>
    <property type="evidence" value="ECO:0007669"/>
    <property type="project" value="TreeGrafter"/>
</dbReference>
<comment type="similarity">
    <text evidence="3">Belongs to the SmpB family.</text>
</comment>
<dbReference type="InterPro" id="IPR000037">
    <property type="entry name" value="SsrA-bd_prot"/>
</dbReference>
<evidence type="ECO:0000256" key="3">
    <source>
        <dbReference type="HAMAP-Rule" id="MF_00023"/>
    </source>
</evidence>
<dbReference type="CDD" id="cd09294">
    <property type="entry name" value="SmpB"/>
    <property type="match status" value="1"/>
</dbReference>
<dbReference type="PANTHER" id="PTHR30308:SF2">
    <property type="entry name" value="SSRA-BINDING PROTEIN"/>
    <property type="match status" value="1"/>
</dbReference>
<dbReference type="GO" id="GO:0005829">
    <property type="term" value="C:cytosol"/>
    <property type="evidence" value="ECO:0007669"/>
    <property type="project" value="TreeGrafter"/>
</dbReference>
<sequence>MGVYQDNRQVRFDYEILETFEAGLELLGFETKAIRNGRVNLAGSVALIRGGEAYLLNTDIPPYQPNNTPEGYDSKRTRRLLLTREEIKYLTGKLDKSGLTLAPLKVYSKHRKIKIELGLAKRKKNTDKRATIKKHEVDREIRRVL</sequence>
<dbReference type="STRING" id="1797689.A3F24_03180"/>
<keyword evidence="2 3" id="KW-0694">RNA-binding</keyword>
<keyword evidence="1 3" id="KW-0963">Cytoplasm</keyword>
<evidence type="ECO:0000256" key="2">
    <source>
        <dbReference type="ARBA" id="ARBA00022884"/>
    </source>
</evidence>
<dbReference type="SUPFAM" id="SSF74982">
    <property type="entry name" value="Small protein B (SmpB)"/>
    <property type="match status" value="1"/>
</dbReference>
<comment type="subcellular location">
    <subcellularLocation>
        <location evidence="3">Cytoplasm</location>
    </subcellularLocation>
    <text evidence="3">The tmRNA-SmpB complex associates with stalled 70S ribosomes.</text>
</comment>
<dbReference type="NCBIfam" id="NF003843">
    <property type="entry name" value="PRK05422.1"/>
    <property type="match status" value="1"/>
</dbReference>
<dbReference type="PANTHER" id="PTHR30308">
    <property type="entry name" value="TMRNA-BINDING COMPONENT OF TRANS-TRANSLATION TAGGING COMPLEX"/>
    <property type="match status" value="1"/>
</dbReference>
<comment type="caution">
    <text evidence="4">The sequence shown here is derived from an EMBL/GenBank/DDBJ whole genome shotgun (WGS) entry which is preliminary data.</text>
</comment>
<dbReference type="InterPro" id="IPR023620">
    <property type="entry name" value="SmpB"/>
</dbReference>
<dbReference type="EMBL" id="MHIX01000038">
    <property type="protein sequence ID" value="OGY58675.1"/>
    <property type="molecule type" value="Genomic_DNA"/>
</dbReference>
<dbReference type="AlphaFoldDB" id="A0A1G1Z205"/>
<evidence type="ECO:0000313" key="4">
    <source>
        <dbReference type="EMBL" id="OGY58675.1"/>
    </source>
</evidence>
<comment type="function">
    <text evidence="3">Required for rescue of stalled ribosomes mediated by trans-translation. Binds to transfer-messenger RNA (tmRNA), required for stable association of tmRNA with ribosomes. tmRNA and SmpB together mimic tRNA shape, replacing the anticodon stem-loop with SmpB. tmRNA is encoded by the ssrA gene; the 2 termini fold to resemble tRNA(Ala) and it encodes a 'tag peptide', a short internal open reading frame. During trans-translation Ala-aminoacylated tmRNA acts like a tRNA, entering the A-site of stalled ribosomes, displacing the stalled mRNA. The ribosome then switches to translate the ORF on the tmRNA; the nascent peptide is terminated with the 'tag peptide' encoded by the tmRNA and targeted for degradation. The ribosome is freed to recommence translation, which seems to be the essential function of trans-translation.</text>
</comment>
<protein>
    <recommendedName>
        <fullName evidence="3">SsrA-binding protein</fullName>
    </recommendedName>
    <alternativeName>
        <fullName evidence="3">Small protein B</fullName>
    </alternativeName>
</protein>
<name>A0A1G1Z205_9BACT</name>
<dbReference type="GO" id="GO:0070929">
    <property type="term" value="P:trans-translation"/>
    <property type="evidence" value="ECO:0007669"/>
    <property type="project" value="UniProtKB-UniRule"/>
</dbReference>
<proteinExistence type="inferred from homology"/>
<dbReference type="HAMAP" id="MF_00023">
    <property type="entry name" value="SmpB"/>
    <property type="match status" value="1"/>
</dbReference>
<dbReference type="Pfam" id="PF01668">
    <property type="entry name" value="SmpB"/>
    <property type="match status" value="1"/>
</dbReference>